<dbReference type="Proteomes" id="UP001174909">
    <property type="component" value="Unassembled WGS sequence"/>
</dbReference>
<dbReference type="EMBL" id="CASHTH010003972">
    <property type="protein sequence ID" value="CAI8051902.1"/>
    <property type="molecule type" value="Genomic_DNA"/>
</dbReference>
<dbReference type="AlphaFoldDB" id="A0AA35TQ18"/>
<proteinExistence type="predicted"/>
<evidence type="ECO:0000313" key="1">
    <source>
        <dbReference type="EMBL" id="CAI8051902.1"/>
    </source>
</evidence>
<dbReference type="PROSITE" id="PS51257">
    <property type="entry name" value="PROKAR_LIPOPROTEIN"/>
    <property type="match status" value="1"/>
</dbReference>
<reference evidence="1" key="1">
    <citation type="submission" date="2023-03" db="EMBL/GenBank/DDBJ databases">
        <authorList>
            <person name="Steffen K."/>
            <person name="Cardenas P."/>
        </authorList>
    </citation>
    <scope>NUCLEOTIDE SEQUENCE</scope>
</reference>
<sequence>MCLNLIKLVHISPCTLSISCKDVVREGSVHPGLV</sequence>
<evidence type="ECO:0000313" key="2">
    <source>
        <dbReference type="Proteomes" id="UP001174909"/>
    </source>
</evidence>
<gene>
    <name evidence="1" type="ORF">GBAR_LOCUS28400</name>
</gene>
<accession>A0AA35TQ18</accession>
<name>A0AA35TQ18_GEOBA</name>
<protein>
    <submittedName>
        <fullName evidence="1">Uncharacterized protein</fullName>
    </submittedName>
</protein>
<comment type="caution">
    <text evidence="1">The sequence shown here is derived from an EMBL/GenBank/DDBJ whole genome shotgun (WGS) entry which is preliminary data.</text>
</comment>
<organism evidence="1 2">
    <name type="scientific">Geodia barretti</name>
    <name type="common">Barrett's horny sponge</name>
    <dbReference type="NCBI Taxonomy" id="519541"/>
    <lineage>
        <taxon>Eukaryota</taxon>
        <taxon>Metazoa</taxon>
        <taxon>Porifera</taxon>
        <taxon>Demospongiae</taxon>
        <taxon>Heteroscleromorpha</taxon>
        <taxon>Tetractinellida</taxon>
        <taxon>Astrophorina</taxon>
        <taxon>Geodiidae</taxon>
        <taxon>Geodia</taxon>
    </lineage>
</organism>
<keyword evidence="2" id="KW-1185">Reference proteome</keyword>